<dbReference type="EMBL" id="CP002000">
    <property type="protein sequence ID" value="ADJ48157.1"/>
    <property type="molecule type" value="Genomic_DNA"/>
</dbReference>
<evidence type="ECO:0000313" key="1">
    <source>
        <dbReference type="EMBL" id="ADJ48157.1"/>
    </source>
</evidence>
<protein>
    <submittedName>
        <fullName evidence="1">Uncharacterized protein</fullName>
    </submittedName>
</protein>
<proteinExistence type="predicted"/>
<dbReference type="HOGENOM" id="CLU_791408_0_0_11"/>
<name>A0A0H3DD56_AMYMU</name>
<evidence type="ECO:0000313" key="2">
    <source>
        <dbReference type="Proteomes" id="UP000000328"/>
    </source>
</evidence>
<dbReference type="PATRIC" id="fig|749927.5.peg.6680"/>
<sequence length="350" mass="38423">MLTEEQRRQIVPLIVDHLGVNLSGSAAIDLFGVDAVRLVPAGLNDYRRASALLDHTLAAVDWVAFARVVETVDRAGVLVEVHHLVEALRRSRIQWNAVGAGDLWVPVAWPFADRRALRQIVYEIALGAGPAAMTIEAPAGHGKRTMCSYIELCAQRHRKLVTVVEHLSCFDDPGVLDSVVTQLRMWVPARPGARGTTHHEPERRAAELARDLARDAALGGTPVWFIANVLEAELDDGVLRFVDELLGQVQADPLVAKGLRITVLADDIAALGLTNLPGLDDRHTLPDITEPEIAAWLRDAAPGRDRRLYDLAARMVLTDVDARTHTPRMRLRLLAQQCVIAHRQLAGAPQ</sequence>
<dbReference type="AlphaFoldDB" id="A0A0H3DD56"/>
<dbReference type="KEGG" id="amd:AMED_6425"/>
<dbReference type="OrthoDB" id="3700469at2"/>
<organism evidence="1 2">
    <name type="scientific">Amycolatopsis mediterranei (strain U-32)</name>
    <dbReference type="NCBI Taxonomy" id="749927"/>
    <lineage>
        <taxon>Bacteria</taxon>
        <taxon>Bacillati</taxon>
        <taxon>Actinomycetota</taxon>
        <taxon>Actinomycetes</taxon>
        <taxon>Pseudonocardiales</taxon>
        <taxon>Pseudonocardiaceae</taxon>
        <taxon>Amycolatopsis</taxon>
    </lineage>
</organism>
<dbReference type="Proteomes" id="UP000000328">
    <property type="component" value="Chromosome"/>
</dbReference>
<dbReference type="GeneID" id="92874081"/>
<gene>
    <name evidence="1" type="ordered locus">AMED_6425</name>
</gene>
<accession>A0A0H3DD56</accession>
<dbReference type="RefSeq" id="WP_013228206.1">
    <property type="nucleotide sequence ID" value="NC_014318.1"/>
</dbReference>
<reference evidence="1 2" key="1">
    <citation type="journal article" date="2010" name="Cell Res.">
        <title>Complete genome sequence of the rifamycin SV-producing Amycolatopsis mediterranei U32 revealed its genetic characteristics in phylogeny and metabolism.</title>
        <authorList>
            <person name="Zhao W."/>
            <person name="Zhong Y."/>
            <person name="Yuan H."/>
            <person name="Wang J."/>
            <person name="Zheng H."/>
            <person name="Wang Y."/>
            <person name="Cen X."/>
            <person name="Xu F."/>
            <person name="Bai J."/>
            <person name="Han X."/>
            <person name="Lu G."/>
            <person name="Zhu Y."/>
            <person name="Shao Z."/>
            <person name="Yan H."/>
            <person name="Li C."/>
            <person name="Peng N."/>
            <person name="Zhang Z."/>
            <person name="Zhang Y."/>
            <person name="Lin W."/>
            <person name="Fan Y."/>
            <person name="Qin Z."/>
            <person name="Hu Y."/>
            <person name="Zhu B."/>
            <person name="Wang S."/>
            <person name="Ding X."/>
            <person name="Zhao G.P."/>
        </authorList>
    </citation>
    <scope>NUCLEOTIDE SEQUENCE [LARGE SCALE GENOMIC DNA]</scope>
    <source>
        <strain evidence="2">U-32</strain>
    </source>
</reference>